<dbReference type="GO" id="GO:0005739">
    <property type="term" value="C:mitochondrion"/>
    <property type="evidence" value="ECO:0007669"/>
    <property type="project" value="TreeGrafter"/>
</dbReference>
<dbReference type="EMBL" id="DS022304">
    <property type="protein sequence ID" value="OAJ40267.1"/>
    <property type="molecule type" value="Genomic_DNA"/>
</dbReference>
<keyword evidence="3" id="KW-0808">Transferase</keyword>
<comment type="similarity">
    <text evidence="2">Belongs to the SELO family.</text>
</comment>
<dbReference type="Proteomes" id="UP000077115">
    <property type="component" value="Unassembled WGS sequence"/>
</dbReference>
<keyword evidence="8" id="KW-0460">Magnesium</keyword>
<dbReference type="Pfam" id="PF02696">
    <property type="entry name" value="SelO"/>
    <property type="match status" value="2"/>
</dbReference>
<dbReference type="GO" id="GO:0046872">
    <property type="term" value="F:metal ion binding"/>
    <property type="evidence" value="ECO:0007669"/>
    <property type="project" value="UniProtKB-KW"/>
</dbReference>
<feature type="region of interest" description="Disordered" evidence="10">
    <location>
        <begin position="1083"/>
        <end position="1103"/>
    </location>
</feature>
<dbReference type="VEuPathDB" id="FungiDB:BDEG_24022"/>
<evidence type="ECO:0000256" key="10">
    <source>
        <dbReference type="SAM" id="MobiDB-lite"/>
    </source>
</evidence>
<dbReference type="GO" id="GO:0005524">
    <property type="term" value="F:ATP binding"/>
    <property type="evidence" value="ECO:0007669"/>
    <property type="project" value="UniProtKB-KW"/>
</dbReference>
<name>A0A177WJG7_BATDL</name>
<dbReference type="PANTHER" id="PTHR32057:SF14">
    <property type="entry name" value="PROTEIN ADENYLYLTRANSFERASE SELO, MITOCHONDRIAL"/>
    <property type="match status" value="1"/>
</dbReference>
<feature type="compositionally biased region" description="Polar residues" evidence="10">
    <location>
        <begin position="268"/>
        <end position="281"/>
    </location>
</feature>
<feature type="compositionally biased region" description="Polar residues" evidence="10">
    <location>
        <begin position="855"/>
        <end position="871"/>
    </location>
</feature>
<sequence length="1103" mass="122352">MDSNGVIKQPLTDYKDIVFLNTFIEQLSPQKLAIQQSQKTNEVQSISTANAFSRPVSDDAWNQGFNGGNLAERDNLQQGTLSQHHHSQADRSSALVKEFYAFHKPFTHQPHPRLLITSVQSAALLCCDIVSLKSPSSLSYLTGTRLHSTAIPYAQNYGGHQYGMYAGQLGDGRCVSIGEVMDNHGERWTLQIKGCGTTQFSRTGDGHLSLRACLREFMVSEYMAAIGIPTTRCLAVVSTSRLLQRGRLAPLSAAPTEKTVNEDHGSPLESTANPEPNQPHSSIPLRPSTLNSKPFQPRRQLSFDHTSALKLGTSPISHPTPVQTRPTIAESAGILTRFAPTWIRFGSFELFHFRNDHHRVRELADYCIRTYYPEAESDAGIQQLVTEHTIEPGGKGGTYVISHLSENQPLKMPSPKAAESDLLSSPLTKDVKPFPSLASTESITSGASSHSSTTQNPASQIKRSSQTAAHIFNPLSIPLNKYAIFFRMVVKRTAEMVAHWQANGFVHGMLSSNNLSILGLTLHHGPGGFLDSYDPEWTPNQFDTERQYCLKQQPIAVQWNLMRLGRVLSDLIGESHISSTSSAPICLPAGTTLEEACAAANEINHRRIATAPSFQSKRHALAELVDNPSNGENIARKITQEFESFFIDSFTHLMCKKLGLMDPKPADMDELITPLLDIMAATGVDYTLFFRALSYFKCKDAAFSLLVAYEPFGRHREDMLDEAVRVAGTGCMDPLTLLLSSLQRLHREHAEMLKRRSNGSMNTTSVDQHANFRNNNQTFDQKTRQDDAKKLNQETPAFGASTLINIHDTTRIESGQSGNQSTSETRIKKQSSEPKFDSSKSTQLHQTPLTPPYSPTHQQVQTPSIQGSISEANERSQVKQLQSSDVQYQRKKQLFETAYCLPTLMEISADWKLWALVYRSRLMNEMATENLPSSVETAIDRVEAMDAFRMNKMKHINPKYTLRGWVLDEVVSKAEIECKMGADGSFSDRKILSNSVITPGVEAEPQKKLANAELKSPYSLPSTSNPLARENQETTRRISGSLASSSTENVDLERIMRVLIGDVWGDTVEDGAGWSDNNDLIASEKWSAEPLPDKNNPSFKLLS</sequence>
<keyword evidence="6" id="KW-0547">Nucleotide-binding</keyword>
<comment type="cofactor">
    <cofactor evidence="1">
        <name>Mg(2+)</name>
        <dbReference type="ChEBI" id="CHEBI:18420"/>
    </cofactor>
</comment>
<feature type="region of interest" description="Disordered" evidence="10">
    <location>
        <begin position="248"/>
        <end position="296"/>
    </location>
</feature>
<feature type="region of interest" description="Disordered" evidence="10">
    <location>
        <begin position="754"/>
        <end position="883"/>
    </location>
</feature>
<evidence type="ECO:0000256" key="4">
    <source>
        <dbReference type="ARBA" id="ARBA00022695"/>
    </source>
</evidence>
<organism evidence="11 12">
    <name type="scientific">Batrachochytrium dendrobatidis (strain JEL423)</name>
    <dbReference type="NCBI Taxonomy" id="403673"/>
    <lineage>
        <taxon>Eukaryota</taxon>
        <taxon>Fungi</taxon>
        <taxon>Fungi incertae sedis</taxon>
        <taxon>Chytridiomycota</taxon>
        <taxon>Chytridiomycota incertae sedis</taxon>
        <taxon>Chytridiomycetes</taxon>
        <taxon>Rhizophydiales</taxon>
        <taxon>Rhizophydiales incertae sedis</taxon>
        <taxon>Batrachochytrium</taxon>
    </lineage>
</organism>
<evidence type="ECO:0000256" key="9">
    <source>
        <dbReference type="ARBA" id="ARBA00031547"/>
    </source>
</evidence>
<feature type="compositionally biased region" description="Polar residues" evidence="10">
    <location>
        <begin position="758"/>
        <end position="780"/>
    </location>
</feature>
<evidence type="ECO:0000256" key="5">
    <source>
        <dbReference type="ARBA" id="ARBA00022723"/>
    </source>
</evidence>
<accession>A0A177WJG7</accession>
<reference evidence="11 12" key="2">
    <citation type="submission" date="2016-05" db="EMBL/GenBank/DDBJ databases">
        <title>Lineage-specific infection strategies underlie the spectrum of fungal disease in amphibians.</title>
        <authorList>
            <person name="Cuomo C.A."/>
            <person name="Farrer R.A."/>
            <person name="James T."/>
            <person name="Longcore J."/>
            <person name="Birren B."/>
        </authorList>
    </citation>
    <scope>NUCLEOTIDE SEQUENCE [LARGE SCALE GENOMIC DNA]</scope>
    <source>
        <strain evidence="11 12">JEL423</strain>
    </source>
</reference>
<evidence type="ECO:0000256" key="3">
    <source>
        <dbReference type="ARBA" id="ARBA00022679"/>
    </source>
</evidence>
<evidence type="ECO:0000256" key="8">
    <source>
        <dbReference type="ARBA" id="ARBA00022842"/>
    </source>
</evidence>
<dbReference type="PANTHER" id="PTHR32057">
    <property type="entry name" value="PROTEIN ADENYLYLTRANSFERASE SELO, MITOCHONDRIAL"/>
    <property type="match status" value="1"/>
</dbReference>
<protein>
    <recommendedName>
        <fullName evidence="9">Selenoprotein O</fullName>
    </recommendedName>
</protein>
<feature type="region of interest" description="Disordered" evidence="10">
    <location>
        <begin position="1013"/>
        <end position="1043"/>
    </location>
</feature>
<dbReference type="InterPro" id="IPR003846">
    <property type="entry name" value="SelO"/>
</dbReference>
<feature type="compositionally biased region" description="Polar residues" evidence="10">
    <location>
        <begin position="812"/>
        <end position="824"/>
    </location>
</feature>
<feature type="compositionally biased region" description="Basic and acidic residues" evidence="10">
    <location>
        <begin position="825"/>
        <end position="838"/>
    </location>
</feature>
<keyword evidence="4" id="KW-0548">Nucleotidyltransferase</keyword>
<feature type="compositionally biased region" description="Polar residues" evidence="10">
    <location>
        <begin position="839"/>
        <end position="848"/>
    </location>
</feature>
<dbReference type="AlphaFoldDB" id="A0A177WJG7"/>
<evidence type="ECO:0000313" key="12">
    <source>
        <dbReference type="Proteomes" id="UP000077115"/>
    </source>
</evidence>
<gene>
    <name evidence="11" type="ORF">BDEG_24022</name>
</gene>
<evidence type="ECO:0000256" key="2">
    <source>
        <dbReference type="ARBA" id="ARBA00009747"/>
    </source>
</evidence>
<evidence type="ECO:0000313" key="11">
    <source>
        <dbReference type="EMBL" id="OAJ40267.1"/>
    </source>
</evidence>
<evidence type="ECO:0000256" key="1">
    <source>
        <dbReference type="ARBA" id="ARBA00001946"/>
    </source>
</evidence>
<evidence type="ECO:0000256" key="6">
    <source>
        <dbReference type="ARBA" id="ARBA00022741"/>
    </source>
</evidence>
<dbReference type="GO" id="GO:0070733">
    <property type="term" value="F:AMPylase activity"/>
    <property type="evidence" value="ECO:0007669"/>
    <property type="project" value="TreeGrafter"/>
</dbReference>
<proteinExistence type="inferred from homology"/>
<reference evidence="11 12" key="1">
    <citation type="submission" date="2006-10" db="EMBL/GenBank/DDBJ databases">
        <title>The Genome Sequence of Batrachochytrium dendrobatidis JEL423.</title>
        <authorList>
            <consortium name="The Broad Institute Genome Sequencing Platform"/>
            <person name="Birren B."/>
            <person name="Lander E."/>
            <person name="Galagan J."/>
            <person name="Cuomo C."/>
            <person name="Devon K."/>
            <person name="Jaffe D."/>
            <person name="Butler J."/>
            <person name="Alvarez P."/>
            <person name="Gnerre S."/>
            <person name="Grabherr M."/>
            <person name="Kleber M."/>
            <person name="Mauceli E."/>
            <person name="Brockman W."/>
            <person name="Young S."/>
            <person name="LaButti K."/>
            <person name="Sykes S."/>
            <person name="DeCaprio D."/>
            <person name="Crawford M."/>
            <person name="Koehrsen M."/>
            <person name="Engels R."/>
            <person name="Montgomery P."/>
            <person name="Pearson M."/>
            <person name="Howarth C."/>
            <person name="Larson L."/>
            <person name="White J."/>
            <person name="O'Leary S."/>
            <person name="Kodira C."/>
            <person name="Zeng Q."/>
            <person name="Yandava C."/>
            <person name="Alvarado L."/>
            <person name="Longcore J."/>
            <person name="James T."/>
        </authorList>
    </citation>
    <scope>NUCLEOTIDE SEQUENCE [LARGE SCALE GENOMIC DNA]</scope>
    <source>
        <strain evidence="11 12">JEL423</strain>
    </source>
</reference>
<dbReference type="eggNOG" id="KOG2542">
    <property type="taxonomic scope" value="Eukaryota"/>
</dbReference>
<evidence type="ECO:0000256" key="7">
    <source>
        <dbReference type="ARBA" id="ARBA00022840"/>
    </source>
</evidence>
<keyword evidence="7" id="KW-0067">ATP-binding</keyword>
<dbReference type="OrthoDB" id="10254721at2759"/>
<feature type="compositionally biased region" description="Low complexity" evidence="10">
    <location>
        <begin position="439"/>
        <end position="454"/>
    </location>
</feature>
<keyword evidence="5" id="KW-0479">Metal-binding</keyword>
<feature type="region of interest" description="Disordered" evidence="10">
    <location>
        <begin position="438"/>
        <end position="462"/>
    </location>
</feature>
<feature type="compositionally biased region" description="Basic and acidic residues" evidence="10">
    <location>
        <begin position="781"/>
        <end position="792"/>
    </location>
</feature>